<evidence type="ECO:0000313" key="2">
    <source>
        <dbReference type="EMBL" id="MBA8929558.1"/>
    </source>
</evidence>
<keyword evidence="1" id="KW-1133">Transmembrane helix</keyword>
<keyword evidence="1" id="KW-0472">Membrane</keyword>
<dbReference type="RefSeq" id="WP_182839466.1">
    <property type="nucleotide sequence ID" value="NZ_BAAABQ010000017.1"/>
</dbReference>
<proteinExistence type="predicted"/>
<evidence type="ECO:0000256" key="1">
    <source>
        <dbReference type="SAM" id="Phobius"/>
    </source>
</evidence>
<name>A0ABR6BRZ2_9PSEU</name>
<gene>
    <name evidence="2" type="ORF">BC739_006776</name>
</gene>
<comment type="caution">
    <text evidence="2">The sequence shown here is derived from an EMBL/GenBank/DDBJ whole genome shotgun (WGS) entry which is preliminary data.</text>
</comment>
<evidence type="ECO:0000313" key="3">
    <source>
        <dbReference type="Proteomes" id="UP000517916"/>
    </source>
</evidence>
<dbReference type="EMBL" id="JACJID010000005">
    <property type="protein sequence ID" value="MBA8929558.1"/>
    <property type="molecule type" value="Genomic_DNA"/>
</dbReference>
<keyword evidence="3" id="KW-1185">Reference proteome</keyword>
<feature type="transmembrane region" description="Helical" evidence="1">
    <location>
        <begin position="6"/>
        <end position="23"/>
    </location>
</feature>
<protein>
    <submittedName>
        <fullName evidence="2">Uncharacterized protein</fullName>
    </submittedName>
</protein>
<accession>A0ABR6BRZ2</accession>
<organism evidence="2 3">
    <name type="scientific">Kutzneria viridogrisea</name>
    <dbReference type="NCBI Taxonomy" id="47990"/>
    <lineage>
        <taxon>Bacteria</taxon>
        <taxon>Bacillati</taxon>
        <taxon>Actinomycetota</taxon>
        <taxon>Actinomycetes</taxon>
        <taxon>Pseudonocardiales</taxon>
        <taxon>Pseudonocardiaceae</taxon>
        <taxon>Kutzneria</taxon>
    </lineage>
</organism>
<reference evidence="2 3" key="1">
    <citation type="submission" date="2020-08" db="EMBL/GenBank/DDBJ databases">
        <title>Genomic Encyclopedia of Archaeal and Bacterial Type Strains, Phase II (KMG-II): from individual species to whole genera.</title>
        <authorList>
            <person name="Goeker M."/>
        </authorList>
    </citation>
    <scope>NUCLEOTIDE SEQUENCE [LARGE SCALE GENOMIC DNA]</scope>
    <source>
        <strain evidence="2 3">DSM 43850</strain>
    </source>
</reference>
<sequence>MAGYLLGVVIGLVIGVPGMRWLAVRWAHFRYDETDPCEGCPLLALCSRIVPYQPDGR</sequence>
<dbReference type="Proteomes" id="UP000517916">
    <property type="component" value="Unassembled WGS sequence"/>
</dbReference>
<keyword evidence="1" id="KW-0812">Transmembrane</keyword>